<dbReference type="PANTHER" id="PTHR30204">
    <property type="entry name" value="REDOX-CYCLING DRUG-SENSING TRANSCRIPTIONAL ACTIVATOR SOXR"/>
    <property type="match status" value="1"/>
</dbReference>
<dbReference type="SUPFAM" id="SSF46955">
    <property type="entry name" value="Putative DNA-binding domain"/>
    <property type="match status" value="1"/>
</dbReference>
<evidence type="ECO:0000256" key="1">
    <source>
        <dbReference type="ARBA" id="ARBA00023125"/>
    </source>
</evidence>
<feature type="domain" description="HTH merR-type" evidence="2">
    <location>
        <begin position="5"/>
        <end position="74"/>
    </location>
</feature>
<dbReference type="GO" id="GO:0003677">
    <property type="term" value="F:DNA binding"/>
    <property type="evidence" value="ECO:0007669"/>
    <property type="project" value="UniProtKB-KW"/>
</dbReference>
<dbReference type="GO" id="GO:0003700">
    <property type="term" value="F:DNA-binding transcription factor activity"/>
    <property type="evidence" value="ECO:0007669"/>
    <property type="project" value="InterPro"/>
</dbReference>
<keyword evidence="1" id="KW-0238">DNA-binding</keyword>
<comment type="caution">
    <text evidence="3">The sequence shown here is derived from an EMBL/GenBank/DDBJ whole genome shotgun (WGS) entry which is preliminary data.</text>
</comment>
<dbReference type="EMBL" id="JABAFR010000009">
    <property type="protein sequence ID" value="NME44242.1"/>
    <property type="molecule type" value="Genomic_DNA"/>
</dbReference>
<dbReference type="Pfam" id="PF13411">
    <property type="entry name" value="MerR_1"/>
    <property type="match status" value="1"/>
</dbReference>
<evidence type="ECO:0000313" key="3">
    <source>
        <dbReference type="EMBL" id="NME44242.1"/>
    </source>
</evidence>
<organism evidence="3 4">
    <name type="scientific">Faecalicoccus pleomorphus</name>
    <dbReference type="NCBI Taxonomy" id="1323"/>
    <lineage>
        <taxon>Bacteria</taxon>
        <taxon>Bacillati</taxon>
        <taxon>Bacillota</taxon>
        <taxon>Erysipelotrichia</taxon>
        <taxon>Erysipelotrichales</taxon>
        <taxon>Erysipelotrichaceae</taxon>
        <taxon>Faecalicoccus</taxon>
    </lineage>
</organism>
<accession>A0A7X9RIC6</accession>
<dbReference type="AlphaFoldDB" id="A0A7X9RIC6"/>
<evidence type="ECO:0000313" key="4">
    <source>
        <dbReference type="Proteomes" id="UP000540014"/>
    </source>
</evidence>
<dbReference type="Gene3D" id="1.10.1660.10">
    <property type="match status" value="1"/>
</dbReference>
<evidence type="ECO:0000259" key="2">
    <source>
        <dbReference type="PROSITE" id="PS50937"/>
    </source>
</evidence>
<dbReference type="InterPro" id="IPR009061">
    <property type="entry name" value="DNA-bd_dom_put_sf"/>
</dbReference>
<dbReference type="InterPro" id="IPR000551">
    <property type="entry name" value="MerR-type_HTH_dom"/>
</dbReference>
<protein>
    <submittedName>
        <fullName evidence="3">MerR family transcriptional regulator</fullName>
    </submittedName>
</protein>
<dbReference type="RefSeq" id="WP_168965138.1">
    <property type="nucleotide sequence ID" value="NZ_JABAFR010000009.1"/>
</dbReference>
<dbReference type="PANTHER" id="PTHR30204:SF90">
    <property type="entry name" value="HTH-TYPE TRANSCRIPTIONAL ACTIVATOR MTA"/>
    <property type="match status" value="1"/>
</dbReference>
<dbReference type="Proteomes" id="UP000540014">
    <property type="component" value="Unassembled WGS sequence"/>
</dbReference>
<proteinExistence type="predicted"/>
<reference evidence="3 4" key="1">
    <citation type="submission" date="2020-04" db="EMBL/GenBank/DDBJ databases">
        <authorList>
            <person name="Hitch T.C.A."/>
            <person name="Wylensek D."/>
            <person name="Clavel T."/>
        </authorList>
    </citation>
    <scope>NUCLEOTIDE SEQUENCE [LARGE SCALE GENOMIC DNA]</scope>
    <source>
        <strain evidence="3 4">BSM-383-APC-22F</strain>
    </source>
</reference>
<dbReference type="PROSITE" id="PS50937">
    <property type="entry name" value="HTH_MERR_2"/>
    <property type="match status" value="1"/>
</dbReference>
<dbReference type="SMART" id="SM00422">
    <property type="entry name" value="HTH_MERR"/>
    <property type="match status" value="1"/>
</dbReference>
<dbReference type="CDD" id="cd01106">
    <property type="entry name" value="HTH_TipAL-Mta"/>
    <property type="match status" value="1"/>
</dbReference>
<gene>
    <name evidence="3" type="ORF">HF861_05005</name>
</gene>
<sequence length="146" mass="17206">MRSQEMSIRKIAELGGTTPRTLRYYEKIGLLNPTRRSNLNYRIYSSEELFSLYEIFFYKEIGFSLAEIRKLLSAKIYSRDEILEGYLQILNLKTKQTERLIDLASDILSGDRSNDFSVFSNEELSSLCESYKNEILSRWNNIFEDK</sequence>
<name>A0A7X9RIC6_9FIRM</name>
<dbReference type="InterPro" id="IPR047057">
    <property type="entry name" value="MerR_fam"/>
</dbReference>